<dbReference type="OrthoDB" id="1925512at2759"/>
<evidence type="ECO:0000256" key="1">
    <source>
        <dbReference type="SAM" id="Coils"/>
    </source>
</evidence>
<reference evidence="2 3" key="1">
    <citation type="journal article" date="2020" name="IScience">
        <title>Genome Sequencing of the Endangered Kingdonia uniflora (Circaeasteraceae, Ranunculales) Reveals Potential Mechanisms of Evolutionary Specialization.</title>
        <authorList>
            <person name="Sun Y."/>
            <person name="Deng T."/>
            <person name="Zhang A."/>
            <person name="Moore M.J."/>
            <person name="Landis J.B."/>
            <person name="Lin N."/>
            <person name="Zhang H."/>
            <person name="Zhang X."/>
            <person name="Huang J."/>
            <person name="Zhang X."/>
            <person name="Sun H."/>
            <person name="Wang H."/>
        </authorList>
    </citation>
    <scope>NUCLEOTIDE SEQUENCE [LARGE SCALE GENOMIC DNA]</scope>
    <source>
        <strain evidence="2">TB1705</strain>
        <tissue evidence="2">Leaf</tissue>
    </source>
</reference>
<evidence type="ECO:0000313" key="2">
    <source>
        <dbReference type="EMBL" id="KAF6134456.1"/>
    </source>
</evidence>
<protein>
    <submittedName>
        <fullName evidence="2">Uncharacterized protein</fullName>
    </submittedName>
</protein>
<feature type="coiled-coil region" evidence="1">
    <location>
        <begin position="192"/>
        <end position="233"/>
    </location>
</feature>
<dbReference type="AlphaFoldDB" id="A0A7J7KVR2"/>
<keyword evidence="1" id="KW-0175">Coiled coil</keyword>
<comment type="caution">
    <text evidence="2">The sequence shown here is derived from an EMBL/GenBank/DDBJ whole genome shotgun (WGS) entry which is preliminary data.</text>
</comment>
<name>A0A7J7KVR2_9MAGN</name>
<sequence length="279" mass="32374">MAEDYRNSFPSFIDARIEDKLLRELNDLLGEHHKKIFDYGLPELNQNYNTKGMCTLFRDEKEIRTPGSWYHRNLPYKFMDKFSIEDFNIDAKLTAEDVFDSLAIPLMKLVGLKTEEMADEGRSSTILMDSTKHQMYRNCEFLPETSISFLDWNQRDEVLNLLVLVSALSLEYTRGWCRGPNAGTMIRLTSAVEKMERTVKSSRLELEEARKKVRVEEKRKSEALIKLKEVEEKGKAMRDFVGHLLEAKKKSKAPLVLHKVSFVDRASFFALLHVADILT</sequence>
<dbReference type="Proteomes" id="UP000541444">
    <property type="component" value="Unassembled WGS sequence"/>
</dbReference>
<accession>A0A7J7KVR2</accession>
<evidence type="ECO:0000313" key="3">
    <source>
        <dbReference type="Proteomes" id="UP000541444"/>
    </source>
</evidence>
<organism evidence="2 3">
    <name type="scientific">Kingdonia uniflora</name>
    <dbReference type="NCBI Taxonomy" id="39325"/>
    <lineage>
        <taxon>Eukaryota</taxon>
        <taxon>Viridiplantae</taxon>
        <taxon>Streptophyta</taxon>
        <taxon>Embryophyta</taxon>
        <taxon>Tracheophyta</taxon>
        <taxon>Spermatophyta</taxon>
        <taxon>Magnoliopsida</taxon>
        <taxon>Ranunculales</taxon>
        <taxon>Circaeasteraceae</taxon>
        <taxon>Kingdonia</taxon>
    </lineage>
</organism>
<keyword evidence="3" id="KW-1185">Reference proteome</keyword>
<gene>
    <name evidence="2" type="ORF">GIB67_011882</name>
</gene>
<dbReference type="EMBL" id="JACGCM010002840">
    <property type="protein sequence ID" value="KAF6134456.1"/>
    <property type="molecule type" value="Genomic_DNA"/>
</dbReference>
<proteinExistence type="predicted"/>